<evidence type="ECO:0000313" key="3">
    <source>
        <dbReference type="EMBL" id="KAF8463194.1"/>
    </source>
</evidence>
<keyword evidence="1" id="KW-0812">Transmembrane</keyword>
<sequence>MKSLKSSVDILYTLSNTVLGGGIGLAFPPANAIFAGIAILLAAVKDISSSYGILVDLFASFENFLSRLSIYTGVPSTPALKNVLVKILVDLLSALALATKQVKQGRFSESVLVGKTLD</sequence>
<keyword evidence="1" id="KW-1133">Transmembrane helix</keyword>
<reference evidence="3" key="1">
    <citation type="submission" date="2019-10" db="EMBL/GenBank/DDBJ databases">
        <authorList>
            <consortium name="DOE Joint Genome Institute"/>
            <person name="Kuo A."/>
            <person name="Miyauchi S."/>
            <person name="Kiss E."/>
            <person name="Drula E."/>
            <person name="Kohler A."/>
            <person name="Sanchez-Garcia M."/>
            <person name="Andreopoulos B."/>
            <person name="Barry K.W."/>
            <person name="Bonito G."/>
            <person name="Buee M."/>
            <person name="Carver A."/>
            <person name="Chen C."/>
            <person name="Cichocki N."/>
            <person name="Clum A."/>
            <person name="Culley D."/>
            <person name="Crous P.W."/>
            <person name="Fauchery L."/>
            <person name="Girlanda M."/>
            <person name="Hayes R."/>
            <person name="Keri Z."/>
            <person name="LaButti K."/>
            <person name="Lipzen A."/>
            <person name="Lombard V."/>
            <person name="Magnuson J."/>
            <person name="Maillard F."/>
            <person name="Morin E."/>
            <person name="Murat C."/>
            <person name="Nolan M."/>
            <person name="Ohm R."/>
            <person name="Pangilinan J."/>
            <person name="Pereira M."/>
            <person name="Perotto S."/>
            <person name="Peter M."/>
            <person name="Riley R."/>
            <person name="Sitrit Y."/>
            <person name="Stielow B."/>
            <person name="Szollosi G."/>
            <person name="Zifcakova L."/>
            <person name="Stursova M."/>
            <person name="Spatafora J.W."/>
            <person name="Tedersoo L."/>
            <person name="Vaario L.-M."/>
            <person name="Yamada A."/>
            <person name="Yan M."/>
            <person name="Wang P."/>
            <person name="Xu J."/>
            <person name="Bruns T."/>
            <person name="Baldrian P."/>
            <person name="Vilgalys R."/>
            <person name="Henrissat B."/>
            <person name="Grigoriev I.V."/>
            <person name="Hibbett D."/>
            <person name="Nagy L.G."/>
            <person name="Martin F.M."/>
        </authorList>
    </citation>
    <scope>NUCLEOTIDE SEQUENCE</scope>
    <source>
        <strain evidence="3">Prilba</strain>
    </source>
</reference>
<gene>
    <name evidence="3" type="ORF">DFH94DRAFT_454594</name>
</gene>
<dbReference type="OrthoDB" id="448455at2759"/>
<accession>A0A9P5MMF0</accession>
<feature type="domain" description="Fungal STAND N-terminal Goodbye" evidence="2">
    <location>
        <begin position="6"/>
        <end position="71"/>
    </location>
</feature>
<dbReference type="Pfam" id="PF17109">
    <property type="entry name" value="Goodbye"/>
    <property type="match status" value="1"/>
</dbReference>
<keyword evidence="4" id="KW-1185">Reference proteome</keyword>
<comment type="caution">
    <text evidence="3">The sequence shown here is derived from an EMBL/GenBank/DDBJ whole genome shotgun (WGS) entry which is preliminary data.</text>
</comment>
<keyword evidence="1" id="KW-0472">Membrane</keyword>
<dbReference type="InterPro" id="IPR031350">
    <property type="entry name" value="Goodbye_dom"/>
</dbReference>
<reference evidence="3" key="2">
    <citation type="journal article" date="2020" name="Nat. Commun.">
        <title>Large-scale genome sequencing of mycorrhizal fungi provides insights into the early evolution of symbiotic traits.</title>
        <authorList>
            <person name="Miyauchi S."/>
            <person name="Kiss E."/>
            <person name="Kuo A."/>
            <person name="Drula E."/>
            <person name="Kohler A."/>
            <person name="Sanchez-Garcia M."/>
            <person name="Morin E."/>
            <person name="Andreopoulos B."/>
            <person name="Barry K.W."/>
            <person name="Bonito G."/>
            <person name="Buee M."/>
            <person name="Carver A."/>
            <person name="Chen C."/>
            <person name="Cichocki N."/>
            <person name="Clum A."/>
            <person name="Culley D."/>
            <person name="Crous P.W."/>
            <person name="Fauchery L."/>
            <person name="Girlanda M."/>
            <person name="Hayes R.D."/>
            <person name="Keri Z."/>
            <person name="LaButti K."/>
            <person name="Lipzen A."/>
            <person name="Lombard V."/>
            <person name="Magnuson J."/>
            <person name="Maillard F."/>
            <person name="Murat C."/>
            <person name="Nolan M."/>
            <person name="Ohm R.A."/>
            <person name="Pangilinan J."/>
            <person name="Pereira M.F."/>
            <person name="Perotto S."/>
            <person name="Peter M."/>
            <person name="Pfister S."/>
            <person name="Riley R."/>
            <person name="Sitrit Y."/>
            <person name="Stielow J.B."/>
            <person name="Szollosi G."/>
            <person name="Zifcakova L."/>
            <person name="Stursova M."/>
            <person name="Spatafora J.W."/>
            <person name="Tedersoo L."/>
            <person name="Vaario L.M."/>
            <person name="Yamada A."/>
            <person name="Yan M."/>
            <person name="Wang P."/>
            <person name="Xu J."/>
            <person name="Bruns T."/>
            <person name="Baldrian P."/>
            <person name="Vilgalys R."/>
            <person name="Dunand C."/>
            <person name="Henrissat B."/>
            <person name="Grigoriev I.V."/>
            <person name="Hibbett D."/>
            <person name="Nagy L.G."/>
            <person name="Martin F.M."/>
        </authorList>
    </citation>
    <scope>NUCLEOTIDE SEQUENCE</scope>
    <source>
        <strain evidence="3">Prilba</strain>
    </source>
</reference>
<evidence type="ECO:0000313" key="4">
    <source>
        <dbReference type="Proteomes" id="UP000759537"/>
    </source>
</evidence>
<evidence type="ECO:0000256" key="1">
    <source>
        <dbReference type="SAM" id="Phobius"/>
    </source>
</evidence>
<organism evidence="3 4">
    <name type="scientific">Russula ochroleuca</name>
    <dbReference type="NCBI Taxonomy" id="152965"/>
    <lineage>
        <taxon>Eukaryota</taxon>
        <taxon>Fungi</taxon>
        <taxon>Dikarya</taxon>
        <taxon>Basidiomycota</taxon>
        <taxon>Agaricomycotina</taxon>
        <taxon>Agaricomycetes</taxon>
        <taxon>Russulales</taxon>
        <taxon>Russulaceae</taxon>
        <taxon>Russula</taxon>
    </lineage>
</organism>
<protein>
    <recommendedName>
        <fullName evidence="2">Fungal STAND N-terminal Goodbye domain-containing protein</fullName>
    </recommendedName>
</protein>
<dbReference type="EMBL" id="WHVB01000077">
    <property type="protein sequence ID" value="KAF8463194.1"/>
    <property type="molecule type" value="Genomic_DNA"/>
</dbReference>
<evidence type="ECO:0000259" key="2">
    <source>
        <dbReference type="Pfam" id="PF17109"/>
    </source>
</evidence>
<feature type="transmembrane region" description="Helical" evidence="1">
    <location>
        <begin position="20"/>
        <end position="44"/>
    </location>
</feature>
<dbReference type="Proteomes" id="UP000759537">
    <property type="component" value="Unassembled WGS sequence"/>
</dbReference>
<dbReference type="AlphaFoldDB" id="A0A9P5MMF0"/>
<name>A0A9P5MMF0_9AGAM</name>
<proteinExistence type="predicted"/>